<gene>
    <name evidence="2" type="ORF">JCM19237_6788</name>
</gene>
<name>A0A090QYR2_9GAMM</name>
<dbReference type="AlphaFoldDB" id="A0A090QYR2"/>
<protein>
    <submittedName>
        <fullName evidence="2">Uncharacterized protein</fullName>
    </submittedName>
</protein>
<dbReference type="AntiFam" id="ANF00062">
    <property type="entry name" value="Shadow ORF (opposite ABC transporter protein)"/>
</dbReference>
<organism evidence="2 3">
    <name type="scientific">Photobacterium aphoticum</name>
    <dbReference type="NCBI Taxonomy" id="754436"/>
    <lineage>
        <taxon>Bacteria</taxon>
        <taxon>Pseudomonadati</taxon>
        <taxon>Pseudomonadota</taxon>
        <taxon>Gammaproteobacteria</taxon>
        <taxon>Vibrionales</taxon>
        <taxon>Vibrionaceae</taxon>
        <taxon>Photobacterium</taxon>
    </lineage>
</organism>
<accession>A0A090QYR2</accession>
<proteinExistence type="predicted"/>
<dbReference type="EMBL" id="BBMN01000021">
    <property type="protein sequence ID" value="GAL08016.1"/>
    <property type="molecule type" value="Genomic_DNA"/>
</dbReference>
<comment type="caution">
    <text evidence="2">The sequence shown here is derived from an EMBL/GenBank/DDBJ whole genome shotgun (WGS) entry which is preliminary data.</text>
</comment>
<sequence length="61" mass="6554">MRHHQHGLMLGGKALHQAQNFPDPFRIQRGCGSSNSNNSGAKAMARPIPTRCCCPPDRAAG</sequence>
<dbReference type="Proteomes" id="UP000029227">
    <property type="component" value="Unassembled WGS sequence"/>
</dbReference>
<feature type="region of interest" description="Disordered" evidence="1">
    <location>
        <begin position="26"/>
        <end position="51"/>
    </location>
</feature>
<reference evidence="2 3" key="1">
    <citation type="journal article" date="2014" name="Genome Announc.">
        <title>Draft Genome Sequences of Two Vibrionaceae Species, Vibrio ponticus C121 and Photobacterium aphoticum C119, Isolated as Coral Reef Microbiota.</title>
        <authorList>
            <person name="Al-saari N."/>
            <person name="Meirelles P.M."/>
            <person name="Mino S."/>
            <person name="Suda W."/>
            <person name="Oshima K."/>
            <person name="Hattori M."/>
            <person name="Ohkuma M."/>
            <person name="Thompson F.L."/>
            <person name="Gomez-Gil B."/>
            <person name="Sawabe T."/>
            <person name="Sawabe T."/>
        </authorList>
    </citation>
    <scope>NUCLEOTIDE SEQUENCE [LARGE SCALE GENOMIC DNA]</scope>
    <source>
        <strain evidence="2 3">JCM 19237</strain>
    </source>
</reference>
<evidence type="ECO:0000256" key="1">
    <source>
        <dbReference type="SAM" id="MobiDB-lite"/>
    </source>
</evidence>
<evidence type="ECO:0000313" key="2">
    <source>
        <dbReference type="EMBL" id="GAL08016.1"/>
    </source>
</evidence>
<evidence type="ECO:0000313" key="3">
    <source>
        <dbReference type="Proteomes" id="UP000029227"/>
    </source>
</evidence>